<dbReference type="EC" id="4.2.2.29" evidence="7"/>
<keyword evidence="7" id="KW-0997">Cell inner membrane</keyword>
<comment type="catalytic activity">
    <reaction evidence="7">
        <text>a peptidoglycan chain = a peptidoglycan chain with N-acetyl-1,6-anhydromuramyl-[peptide] at the reducing end + a peptidoglycan chain with N-acetylglucosamine at the non-reducing end.</text>
        <dbReference type="EC" id="4.2.2.29"/>
    </reaction>
</comment>
<dbReference type="NCBIfam" id="TIGR00247">
    <property type="entry name" value="endolytic transglycosylase MltG"/>
    <property type="match status" value="1"/>
</dbReference>
<gene>
    <name evidence="7 9" type="primary">mltG</name>
    <name evidence="9" type="ORF">VMF7928_02020</name>
</gene>
<evidence type="ECO:0000313" key="10">
    <source>
        <dbReference type="Proteomes" id="UP000838748"/>
    </source>
</evidence>
<dbReference type="RefSeq" id="WP_237361333.1">
    <property type="nucleotide sequence ID" value="NZ_CAKLDM010000002.1"/>
</dbReference>
<comment type="similarity">
    <text evidence="7">Belongs to the transglycosylase MltG family.</text>
</comment>
<dbReference type="GO" id="GO:0016829">
    <property type="term" value="F:lyase activity"/>
    <property type="evidence" value="ECO:0007669"/>
    <property type="project" value="UniProtKB-KW"/>
</dbReference>
<protein>
    <recommendedName>
        <fullName evidence="7">Endolytic murein transglycosylase</fullName>
        <ecNumber evidence="7">4.2.2.29</ecNumber>
    </recommendedName>
    <alternativeName>
        <fullName evidence="7">Peptidoglycan lytic transglycosylase</fullName>
    </alternativeName>
    <alternativeName>
        <fullName evidence="7">Peptidoglycan polymerization terminase</fullName>
    </alternativeName>
</protein>
<dbReference type="Gene3D" id="3.30.160.60">
    <property type="entry name" value="Classic Zinc Finger"/>
    <property type="match status" value="2"/>
</dbReference>
<evidence type="ECO:0000256" key="8">
    <source>
        <dbReference type="SAM" id="SignalP"/>
    </source>
</evidence>
<comment type="caution">
    <text evidence="9">The sequence shown here is derived from an EMBL/GenBank/DDBJ whole genome shotgun (WGS) entry which is preliminary data.</text>
</comment>
<reference evidence="9" key="1">
    <citation type="submission" date="2021-11" db="EMBL/GenBank/DDBJ databases">
        <authorList>
            <person name="Rodrigo-Torres L."/>
            <person name="Arahal R. D."/>
            <person name="Lucena T."/>
        </authorList>
    </citation>
    <scope>NUCLEOTIDE SEQUENCE</scope>
    <source>
        <strain evidence="9">CECT 7928</strain>
    </source>
</reference>
<accession>A0ABM9A4T6</accession>
<keyword evidence="10" id="KW-1185">Reference proteome</keyword>
<dbReference type="PANTHER" id="PTHR30518:SF2">
    <property type="entry name" value="ENDOLYTIC MUREIN TRANSGLYCOSYLASE"/>
    <property type="match status" value="1"/>
</dbReference>
<name>A0ABM9A4T6_9VIBR</name>
<evidence type="ECO:0000256" key="3">
    <source>
        <dbReference type="ARBA" id="ARBA00022989"/>
    </source>
</evidence>
<keyword evidence="3 7" id="KW-1133">Transmembrane helix</keyword>
<dbReference type="InterPro" id="IPR003770">
    <property type="entry name" value="MLTG-like"/>
</dbReference>
<keyword evidence="4 7" id="KW-0472">Membrane</keyword>
<evidence type="ECO:0000256" key="4">
    <source>
        <dbReference type="ARBA" id="ARBA00023136"/>
    </source>
</evidence>
<dbReference type="CDD" id="cd08010">
    <property type="entry name" value="MltG_like"/>
    <property type="match status" value="1"/>
</dbReference>
<comment type="function">
    <text evidence="7">Functions as a peptidoglycan terminase that cleaves nascent peptidoglycan strands endolytically to terminate their elongation.</text>
</comment>
<dbReference type="EMBL" id="CAKLDM010000002">
    <property type="protein sequence ID" value="CAH0539251.1"/>
    <property type="molecule type" value="Genomic_DNA"/>
</dbReference>
<dbReference type="PANTHER" id="PTHR30518">
    <property type="entry name" value="ENDOLYTIC MUREIN TRANSGLYCOSYLASE"/>
    <property type="match status" value="1"/>
</dbReference>
<proteinExistence type="inferred from homology"/>
<feature type="chain" id="PRO_5046530656" description="Endolytic murein transglycosylase" evidence="8">
    <location>
        <begin position="20"/>
        <end position="338"/>
    </location>
</feature>
<dbReference type="Pfam" id="PF02618">
    <property type="entry name" value="YceG"/>
    <property type="match status" value="1"/>
</dbReference>
<keyword evidence="1 7" id="KW-1003">Cell membrane</keyword>
<keyword evidence="5 7" id="KW-0456">Lyase</keyword>
<evidence type="ECO:0000256" key="5">
    <source>
        <dbReference type="ARBA" id="ARBA00023239"/>
    </source>
</evidence>
<feature type="signal peptide" evidence="8">
    <location>
        <begin position="1"/>
        <end position="19"/>
    </location>
</feature>
<evidence type="ECO:0000256" key="1">
    <source>
        <dbReference type="ARBA" id="ARBA00022475"/>
    </source>
</evidence>
<evidence type="ECO:0000256" key="2">
    <source>
        <dbReference type="ARBA" id="ARBA00022692"/>
    </source>
</evidence>
<evidence type="ECO:0000256" key="6">
    <source>
        <dbReference type="ARBA" id="ARBA00023316"/>
    </source>
</evidence>
<evidence type="ECO:0000256" key="7">
    <source>
        <dbReference type="HAMAP-Rule" id="MF_02065"/>
    </source>
</evidence>
<dbReference type="HAMAP" id="MF_02065">
    <property type="entry name" value="MltG"/>
    <property type="match status" value="1"/>
</dbReference>
<organism evidence="9 10">
    <name type="scientific">Vibrio marisflavi CECT 7928</name>
    <dbReference type="NCBI Taxonomy" id="634439"/>
    <lineage>
        <taxon>Bacteria</taxon>
        <taxon>Pseudomonadati</taxon>
        <taxon>Pseudomonadota</taxon>
        <taxon>Gammaproteobacteria</taxon>
        <taxon>Vibrionales</taxon>
        <taxon>Vibrionaceae</taxon>
        <taxon>Vibrio</taxon>
    </lineage>
</organism>
<keyword evidence="8" id="KW-0732">Signal</keyword>
<keyword evidence="2 7" id="KW-0812">Transmembrane</keyword>
<sequence>MIKKIAVGLILSVALAASALWFLNNQVSQFLNQPLLIQNSQLVTVDSGTNLKQVLQDFVDRNWINSSSYARLIGRFRPELTDIKAGTYDFKSGEKLVDILKLLVSGKEHQFSITFIEGSRFSEWKKQLEKAPHLKHTMKSLSEAEIAEKLGIKREDLEGLFLPQTYNYTAGTTDIEILQRAHKKLFSHLDALWDKRQKDLPIKTPYDALILASIIEKETAIESERITIASVFVNRLRKNMRLQTDPTVIYGLGDKYNGDITKKDLRTPTPYNTYVIRGLPPTPIAMAGLASIKAALHPGTSPYYYFVASGSGGHVFSKTLRQHNIAVRAYLRKLRSSK</sequence>
<feature type="site" description="Important for catalytic activity" evidence="7">
    <location>
        <position position="218"/>
    </location>
</feature>
<evidence type="ECO:0000313" key="9">
    <source>
        <dbReference type="EMBL" id="CAH0539251.1"/>
    </source>
</evidence>
<dbReference type="Proteomes" id="UP000838748">
    <property type="component" value="Unassembled WGS sequence"/>
</dbReference>
<keyword evidence="6 7" id="KW-0961">Cell wall biogenesis/degradation</keyword>